<proteinExistence type="predicted"/>
<dbReference type="EMBL" id="JAMHKS010000070">
    <property type="protein sequence ID" value="MCU6677669.1"/>
    <property type="molecule type" value="Genomic_DNA"/>
</dbReference>
<gene>
    <name evidence="1" type="ORF">M8318_08290</name>
</gene>
<reference evidence="1" key="1">
    <citation type="submission" date="2022-05" db="EMBL/GenBank/DDBJ databases">
        <title>Description of a novel species of Leclercia; Leclercia tamurae and the Proposal for a Novel Genus Silvania gen. nov. Containing Two Novel Species Silvania hatchlandensis sp. nov. and Silvania confinis sp. nov. Isolated from the Rhizosphere of Oak.</title>
        <authorList>
            <person name="Maddock D.W."/>
            <person name="Brady C.L."/>
            <person name="Denman S."/>
            <person name="Arnold D."/>
        </authorList>
    </citation>
    <scope>NUCLEOTIDE SEQUENCE</scope>
    <source>
        <strain evidence="1">H6S3</strain>
    </source>
</reference>
<accession>A0ABT2R9W6</accession>
<keyword evidence="2" id="KW-1185">Reference proteome</keyword>
<protein>
    <submittedName>
        <fullName evidence="1">Uncharacterized protein</fullName>
    </submittedName>
</protein>
<comment type="caution">
    <text evidence="1">The sequence shown here is derived from an EMBL/GenBank/DDBJ whole genome shotgun (WGS) entry which is preliminary data.</text>
</comment>
<evidence type="ECO:0000313" key="1">
    <source>
        <dbReference type="EMBL" id="MCU6677669.1"/>
    </source>
</evidence>
<dbReference type="RefSeq" id="WP_262661930.1">
    <property type="nucleotide sequence ID" value="NZ_JAMHKS010000070.1"/>
</dbReference>
<sequence length="87" mass="10493">MTNEFYACRVCGAEQLDPPWGEDDQTPTYEICDCCGVEFGYEDMSVESIKDYRQKWVERGANWFRKKYKPEDWSLENQFQNIPEQYR</sequence>
<dbReference type="Proteomes" id="UP001062027">
    <property type="component" value="Unassembled WGS sequence"/>
</dbReference>
<organism evidence="1 2">
    <name type="scientific">Leclercia tamurae</name>
    <dbReference type="NCBI Taxonomy" id="2926467"/>
    <lineage>
        <taxon>Bacteria</taxon>
        <taxon>Pseudomonadati</taxon>
        <taxon>Pseudomonadota</taxon>
        <taxon>Gammaproteobacteria</taxon>
        <taxon>Enterobacterales</taxon>
        <taxon>Enterobacteriaceae</taxon>
        <taxon>Leclercia</taxon>
    </lineage>
</organism>
<name>A0ABT2R9W6_9ENTR</name>
<evidence type="ECO:0000313" key="2">
    <source>
        <dbReference type="Proteomes" id="UP001062027"/>
    </source>
</evidence>